<comment type="similarity">
    <text evidence="2">Belongs to the zinc-containing alcohol dehydrogenase family.</text>
</comment>
<accession>A0A4S4M4F2</accession>
<dbReference type="GO" id="GO:0046872">
    <property type="term" value="F:metal ion binding"/>
    <property type="evidence" value="ECO:0007669"/>
    <property type="project" value="UniProtKB-KW"/>
</dbReference>
<dbReference type="Pfam" id="PF08576">
    <property type="entry name" value="DUF1764"/>
    <property type="match status" value="1"/>
</dbReference>
<evidence type="ECO:0000256" key="1">
    <source>
        <dbReference type="ARBA" id="ARBA00001947"/>
    </source>
</evidence>
<dbReference type="InterPro" id="IPR011032">
    <property type="entry name" value="GroES-like_sf"/>
</dbReference>
<dbReference type="Proteomes" id="UP000310158">
    <property type="component" value="Unassembled WGS sequence"/>
</dbReference>
<keyword evidence="8" id="KW-1185">Reference proteome</keyword>
<protein>
    <recommendedName>
        <fullName evidence="6">Enoyl reductase (ER) domain-containing protein</fullName>
    </recommendedName>
</protein>
<organism evidence="7 8">
    <name type="scientific">Bondarzewia mesenterica</name>
    <dbReference type="NCBI Taxonomy" id="1095465"/>
    <lineage>
        <taxon>Eukaryota</taxon>
        <taxon>Fungi</taxon>
        <taxon>Dikarya</taxon>
        <taxon>Basidiomycota</taxon>
        <taxon>Agaricomycotina</taxon>
        <taxon>Agaricomycetes</taxon>
        <taxon>Russulales</taxon>
        <taxon>Bondarzewiaceae</taxon>
        <taxon>Bondarzewia</taxon>
    </lineage>
</organism>
<dbReference type="InterPro" id="IPR036291">
    <property type="entry name" value="NAD(P)-bd_dom_sf"/>
</dbReference>
<evidence type="ECO:0000256" key="5">
    <source>
        <dbReference type="SAM" id="MobiDB-lite"/>
    </source>
</evidence>
<sequence>MISTKKKGKGKKRKRDEPAPAEIKSDASSSSKCPQPETVFDPSSQIASAEIPTAKRPKMDKAAATAPPIKAKKHKEDQARFKDSRGSGPRRKTEEGFAIYKEDELGIKDEGGDTPLCPFDCDCSLLPRPLPEPAEFTDSAHRLPSVGLTPLSSALSSALRSQATRAILTGARRSLSTMKALVYNGPQKYALEDRPKPEVKEPTDAVIKLTKSTICGTDLHILKGDVATAAPGLILGHEGLGIVESVGSGVRAFTPGDRVIISCVTSCATCEYCRRGMPSHCTSGGWILGNTIDGTQADFRALLMISDILPTGYECGVLNGKVRPGSTVAVVGSGPIGLSAMLSAGLYSPSKVIAIDLDPNRLEVSKRFGATHTVQSGPDAVKQVMEITGGRGVDTAIEAVGMPKTFELCQELIAPGGTIANIGVHGTKVDLHMENLWDRNISITTRLVDTITAPTLIQLLVSGRLDAQALTTHTFKFADMAKAYQAFSAAAENKALKVVVEHQ</sequence>
<evidence type="ECO:0000313" key="7">
    <source>
        <dbReference type="EMBL" id="THH20004.1"/>
    </source>
</evidence>
<dbReference type="CDD" id="cd08286">
    <property type="entry name" value="FDH_like_ADH2"/>
    <property type="match status" value="1"/>
</dbReference>
<dbReference type="SMART" id="SM00829">
    <property type="entry name" value="PKS_ER"/>
    <property type="match status" value="1"/>
</dbReference>
<comment type="caution">
    <text evidence="7">The sequence shown here is derived from an EMBL/GenBank/DDBJ whole genome shotgun (WGS) entry which is preliminary data.</text>
</comment>
<dbReference type="InterPro" id="IPR013154">
    <property type="entry name" value="ADH-like_N"/>
</dbReference>
<dbReference type="PANTHER" id="PTHR42813:SF4">
    <property type="entry name" value="NADP-DEPENDENT ISOPROPANOL DEHYDROGENASE"/>
    <property type="match status" value="1"/>
</dbReference>
<dbReference type="PANTHER" id="PTHR42813">
    <property type="entry name" value="ZINC-TYPE ALCOHOL DEHYDROGENASE-LIKE"/>
    <property type="match status" value="1"/>
</dbReference>
<evidence type="ECO:0000256" key="4">
    <source>
        <dbReference type="ARBA" id="ARBA00022833"/>
    </source>
</evidence>
<feature type="region of interest" description="Disordered" evidence="5">
    <location>
        <begin position="1"/>
        <end position="92"/>
    </location>
</feature>
<dbReference type="InterPro" id="IPR013885">
    <property type="entry name" value="DUF1764_euk"/>
</dbReference>
<dbReference type="InterPro" id="IPR020843">
    <property type="entry name" value="ER"/>
</dbReference>
<feature type="compositionally biased region" description="Basic residues" evidence="5">
    <location>
        <begin position="1"/>
        <end position="14"/>
    </location>
</feature>
<dbReference type="SUPFAM" id="SSF51735">
    <property type="entry name" value="NAD(P)-binding Rossmann-fold domains"/>
    <property type="match status" value="1"/>
</dbReference>
<dbReference type="InterPro" id="IPR013149">
    <property type="entry name" value="ADH-like_C"/>
</dbReference>
<dbReference type="OrthoDB" id="256333at2759"/>
<dbReference type="Pfam" id="PF00107">
    <property type="entry name" value="ADH_zinc_N"/>
    <property type="match status" value="1"/>
</dbReference>
<evidence type="ECO:0000256" key="3">
    <source>
        <dbReference type="ARBA" id="ARBA00022723"/>
    </source>
</evidence>
<evidence type="ECO:0000313" key="8">
    <source>
        <dbReference type="Proteomes" id="UP000310158"/>
    </source>
</evidence>
<feature type="domain" description="Enoyl reductase (ER)" evidence="6">
    <location>
        <begin position="185"/>
        <end position="500"/>
    </location>
</feature>
<gene>
    <name evidence="7" type="ORF">EW146_g1269</name>
</gene>
<proteinExistence type="inferred from homology"/>
<feature type="compositionally biased region" description="Basic and acidic residues" evidence="5">
    <location>
        <begin position="74"/>
        <end position="92"/>
    </location>
</feature>
<dbReference type="GO" id="GO:0016491">
    <property type="term" value="F:oxidoreductase activity"/>
    <property type="evidence" value="ECO:0007669"/>
    <property type="project" value="InterPro"/>
</dbReference>
<dbReference type="EMBL" id="SGPL01000031">
    <property type="protein sequence ID" value="THH20004.1"/>
    <property type="molecule type" value="Genomic_DNA"/>
</dbReference>
<keyword evidence="3" id="KW-0479">Metal-binding</keyword>
<keyword evidence="4" id="KW-0862">Zinc</keyword>
<dbReference type="AlphaFoldDB" id="A0A4S4M4F2"/>
<reference evidence="7 8" key="1">
    <citation type="submission" date="2019-02" db="EMBL/GenBank/DDBJ databases">
        <title>Genome sequencing of the rare red list fungi Bondarzewia mesenterica.</title>
        <authorList>
            <person name="Buettner E."/>
            <person name="Kellner H."/>
        </authorList>
    </citation>
    <scope>NUCLEOTIDE SEQUENCE [LARGE SCALE GENOMIC DNA]</scope>
    <source>
        <strain evidence="7 8">DSM 108281</strain>
    </source>
</reference>
<dbReference type="Pfam" id="PF08240">
    <property type="entry name" value="ADH_N"/>
    <property type="match status" value="1"/>
</dbReference>
<comment type="cofactor">
    <cofactor evidence="1">
        <name>Zn(2+)</name>
        <dbReference type="ChEBI" id="CHEBI:29105"/>
    </cofactor>
</comment>
<dbReference type="Gene3D" id="3.40.50.720">
    <property type="entry name" value="NAD(P)-binding Rossmann-like Domain"/>
    <property type="match status" value="1"/>
</dbReference>
<name>A0A4S4M4F2_9AGAM</name>
<dbReference type="SUPFAM" id="SSF50129">
    <property type="entry name" value="GroES-like"/>
    <property type="match status" value="1"/>
</dbReference>
<evidence type="ECO:0000256" key="2">
    <source>
        <dbReference type="ARBA" id="ARBA00008072"/>
    </source>
</evidence>
<evidence type="ECO:0000259" key="6">
    <source>
        <dbReference type="SMART" id="SM00829"/>
    </source>
</evidence>
<dbReference type="Gene3D" id="3.90.180.10">
    <property type="entry name" value="Medium-chain alcohol dehydrogenases, catalytic domain"/>
    <property type="match status" value="2"/>
</dbReference>